<dbReference type="PANTHER" id="PTHR18952">
    <property type="entry name" value="CARBONIC ANHYDRASE"/>
    <property type="match status" value="1"/>
</dbReference>
<dbReference type="PROSITE" id="PS00162">
    <property type="entry name" value="ALPHA_CA_1"/>
    <property type="match status" value="1"/>
</dbReference>
<evidence type="ECO:0000256" key="4">
    <source>
        <dbReference type="ARBA" id="ARBA00012925"/>
    </source>
</evidence>
<dbReference type="Proteomes" id="UP001056012">
    <property type="component" value="Chromosome 8"/>
</dbReference>
<evidence type="ECO:0000256" key="9">
    <source>
        <dbReference type="RuleBase" id="RU367011"/>
    </source>
</evidence>
<dbReference type="InterPro" id="IPR001148">
    <property type="entry name" value="CA_dom"/>
</dbReference>
<comment type="function">
    <text evidence="2 9">Reversible hydration of carbon dioxide.</text>
</comment>
<dbReference type="PANTHER" id="PTHR18952:SF265">
    <property type="entry name" value="CARBONIC ANHYDRASE"/>
    <property type="match status" value="1"/>
</dbReference>
<dbReference type="SMART" id="SM01057">
    <property type="entry name" value="Carb_anhydrase"/>
    <property type="match status" value="1"/>
</dbReference>
<dbReference type="InterPro" id="IPR023561">
    <property type="entry name" value="Carbonic_anhydrase_a-class"/>
</dbReference>
<reference evidence="12" key="1">
    <citation type="submission" date="2021-12" db="EMBL/GenBank/DDBJ databases">
        <title>Curvularia clavata genome.</title>
        <authorList>
            <person name="Cao Y."/>
        </authorList>
    </citation>
    <scope>NUCLEOTIDE SEQUENCE</scope>
    <source>
        <strain evidence="12">Yc1106</strain>
    </source>
</reference>
<dbReference type="CDD" id="cd03124">
    <property type="entry name" value="alpha_CA_prokaryotic_like"/>
    <property type="match status" value="1"/>
</dbReference>
<dbReference type="Pfam" id="PF00194">
    <property type="entry name" value="Carb_anhydrase"/>
    <property type="match status" value="1"/>
</dbReference>
<dbReference type="EC" id="4.2.1.1" evidence="4 9"/>
<dbReference type="GO" id="GO:0004089">
    <property type="term" value="F:carbonate dehydratase activity"/>
    <property type="evidence" value="ECO:0007669"/>
    <property type="project" value="UniProtKB-UniRule"/>
</dbReference>
<name>A0A9Q8ZL03_CURCL</name>
<dbReference type="VEuPathDB" id="FungiDB:yc1106_09892"/>
<dbReference type="InterPro" id="IPR018338">
    <property type="entry name" value="Carbonic_anhydrase_a-class_CS"/>
</dbReference>
<gene>
    <name evidence="12" type="ORF">yc1106_09892</name>
</gene>
<keyword evidence="7 9" id="KW-0456">Lyase</keyword>
<evidence type="ECO:0000313" key="12">
    <source>
        <dbReference type="EMBL" id="USP82618.1"/>
    </source>
</evidence>
<dbReference type="AlphaFoldDB" id="A0A9Q8ZL03"/>
<organism evidence="12 13">
    <name type="scientific">Curvularia clavata</name>
    <dbReference type="NCBI Taxonomy" id="95742"/>
    <lineage>
        <taxon>Eukaryota</taxon>
        <taxon>Fungi</taxon>
        <taxon>Dikarya</taxon>
        <taxon>Ascomycota</taxon>
        <taxon>Pezizomycotina</taxon>
        <taxon>Dothideomycetes</taxon>
        <taxon>Pleosporomycetidae</taxon>
        <taxon>Pleosporales</taxon>
        <taxon>Pleosporineae</taxon>
        <taxon>Pleosporaceae</taxon>
        <taxon>Curvularia</taxon>
    </lineage>
</organism>
<dbReference type="EMBL" id="CP089281">
    <property type="protein sequence ID" value="USP82618.1"/>
    <property type="molecule type" value="Genomic_DNA"/>
</dbReference>
<feature type="region of interest" description="Disordered" evidence="10">
    <location>
        <begin position="279"/>
        <end position="326"/>
    </location>
</feature>
<proteinExistence type="inferred from homology"/>
<dbReference type="SUPFAM" id="SSF51069">
    <property type="entry name" value="Carbonic anhydrase"/>
    <property type="match status" value="1"/>
</dbReference>
<evidence type="ECO:0000313" key="13">
    <source>
        <dbReference type="Proteomes" id="UP001056012"/>
    </source>
</evidence>
<dbReference type="InterPro" id="IPR041891">
    <property type="entry name" value="Alpha_CA_prokaryot-like"/>
</dbReference>
<evidence type="ECO:0000259" key="11">
    <source>
        <dbReference type="PROSITE" id="PS51144"/>
    </source>
</evidence>
<evidence type="ECO:0000256" key="7">
    <source>
        <dbReference type="ARBA" id="ARBA00023239"/>
    </source>
</evidence>
<dbReference type="OrthoDB" id="429145at2759"/>
<dbReference type="PROSITE" id="PS51144">
    <property type="entry name" value="ALPHA_CA_2"/>
    <property type="match status" value="1"/>
</dbReference>
<comment type="cofactor">
    <cofactor evidence="1 9">
        <name>Zn(2+)</name>
        <dbReference type="ChEBI" id="CHEBI:29105"/>
    </cofactor>
</comment>
<protein>
    <recommendedName>
        <fullName evidence="4 9">Carbonic anhydrase</fullName>
        <ecNumber evidence="4 9">4.2.1.1</ecNumber>
    </recommendedName>
</protein>
<sequence length="326" mass="34203">MLFKTLILASTASATCLHGLSIYKRAEAVEKAKFGYGPLDGPFNWASLAPENEACKSGKNQSPINLDNTVSLASVKPQLSVPPVDEAEFLNLGTTIEVKANGTTKVGDTDFQLVQFHMHTPSEHHIGGEYHPLELHMVHQGVADPTQLAVIGLMFQVSAGNSSSIISSLSSSLPEVATPGATTNIKGGIDYTDVLAKIESSDILQYSGSLTTPPCSEGVTFMIVKDPLDVSVADYNAIKQIVKFNSRFIQNALGGENVLEVGTLAGTAGAIMPGAVGGNSTVPTTPGNATVEDEAAASPECDTEAAPAKPAPAAAEHMKPRRRWAY</sequence>
<feature type="compositionally biased region" description="Low complexity" evidence="10">
    <location>
        <begin position="305"/>
        <end position="315"/>
    </location>
</feature>
<comment type="catalytic activity">
    <reaction evidence="8 9">
        <text>hydrogencarbonate + H(+) = CO2 + H2O</text>
        <dbReference type="Rhea" id="RHEA:10748"/>
        <dbReference type="ChEBI" id="CHEBI:15377"/>
        <dbReference type="ChEBI" id="CHEBI:15378"/>
        <dbReference type="ChEBI" id="CHEBI:16526"/>
        <dbReference type="ChEBI" id="CHEBI:17544"/>
        <dbReference type="EC" id="4.2.1.1"/>
    </reaction>
</comment>
<comment type="similarity">
    <text evidence="3 9">Belongs to the alpha-carbonic anhydrase family.</text>
</comment>
<feature type="compositionally biased region" description="Polar residues" evidence="10">
    <location>
        <begin position="279"/>
        <end position="288"/>
    </location>
</feature>
<dbReference type="InterPro" id="IPR036398">
    <property type="entry name" value="CA_dom_sf"/>
</dbReference>
<dbReference type="Gene3D" id="3.10.200.10">
    <property type="entry name" value="Alpha carbonic anhydrase"/>
    <property type="match status" value="1"/>
</dbReference>
<accession>A0A9Q8ZL03</accession>
<evidence type="ECO:0000256" key="1">
    <source>
        <dbReference type="ARBA" id="ARBA00001947"/>
    </source>
</evidence>
<feature type="domain" description="Alpha-carbonic anhydrase" evidence="11">
    <location>
        <begin position="32"/>
        <end position="263"/>
    </location>
</feature>
<evidence type="ECO:0000256" key="2">
    <source>
        <dbReference type="ARBA" id="ARBA00002904"/>
    </source>
</evidence>
<evidence type="ECO:0000256" key="6">
    <source>
        <dbReference type="ARBA" id="ARBA00022833"/>
    </source>
</evidence>
<evidence type="ECO:0000256" key="3">
    <source>
        <dbReference type="ARBA" id="ARBA00010718"/>
    </source>
</evidence>
<keyword evidence="13" id="KW-1185">Reference proteome</keyword>
<dbReference type="GO" id="GO:0008270">
    <property type="term" value="F:zinc ion binding"/>
    <property type="evidence" value="ECO:0007669"/>
    <property type="project" value="UniProtKB-UniRule"/>
</dbReference>
<evidence type="ECO:0000256" key="5">
    <source>
        <dbReference type="ARBA" id="ARBA00022723"/>
    </source>
</evidence>
<keyword evidence="5 9" id="KW-0479">Metal-binding</keyword>
<keyword evidence="6 9" id="KW-0862">Zinc</keyword>
<evidence type="ECO:0000256" key="10">
    <source>
        <dbReference type="SAM" id="MobiDB-lite"/>
    </source>
</evidence>
<evidence type="ECO:0000256" key="8">
    <source>
        <dbReference type="ARBA" id="ARBA00048348"/>
    </source>
</evidence>